<keyword evidence="6" id="KW-1185">Reference proteome</keyword>
<feature type="domain" description="FAD-binding PCMH-type" evidence="4">
    <location>
        <begin position="1"/>
        <end position="174"/>
    </location>
</feature>
<evidence type="ECO:0000256" key="3">
    <source>
        <dbReference type="ARBA" id="ARBA00023002"/>
    </source>
</evidence>
<dbReference type="RefSeq" id="WP_111342323.1">
    <property type="nucleotide sequence ID" value="NZ_QHHQ01000001.1"/>
</dbReference>
<evidence type="ECO:0000256" key="1">
    <source>
        <dbReference type="ARBA" id="ARBA00022630"/>
    </source>
</evidence>
<dbReference type="InterPro" id="IPR051312">
    <property type="entry name" value="Diverse_Substr_Oxidored"/>
</dbReference>
<dbReference type="GO" id="GO:0016491">
    <property type="term" value="F:oxidoreductase activity"/>
    <property type="evidence" value="ECO:0007669"/>
    <property type="project" value="UniProtKB-KW"/>
</dbReference>
<comment type="caution">
    <text evidence="5">The sequence shown here is derived from an EMBL/GenBank/DDBJ whole genome shotgun (WGS) entry which is preliminary data.</text>
</comment>
<dbReference type="SUPFAM" id="SSF56176">
    <property type="entry name" value="FAD-binding/transporter-associated domain-like"/>
    <property type="match status" value="1"/>
</dbReference>
<name>A0A8B2NXW7_9HYPH</name>
<evidence type="ECO:0000313" key="6">
    <source>
        <dbReference type="Proteomes" id="UP000249590"/>
    </source>
</evidence>
<organism evidence="5 6">
    <name type="scientific">Acuticoccus sediminis</name>
    <dbReference type="NCBI Taxonomy" id="2184697"/>
    <lineage>
        <taxon>Bacteria</taxon>
        <taxon>Pseudomonadati</taxon>
        <taxon>Pseudomonadota</taxon>
        <taxon>Alphaproteobacteria</taxon>
        <taxon>Hyphomicrobiales</taxon>
        <taxon>Amorphaceae</taxon>
        <taxon>Acuticoccus</taxon>
    </lineage>
</organism>
<dbReference type="Gene3D" id="3.30.43.10">
    <property type="entry name" value="Uridine Diphospho-n-acetylenolpyruvylglucosamine Reductase, domain 2"/>
    <property type="match status" value="1"/>
</dbReference>
<dbReference type="EMBL" id="QHHQ01000001">
    <property type="protein sequence ID" value="RAI03540.1"/>
    <property type="molecule type" value="Genomic_DNA"/>
</dbReference>
<reference evidence="5 6" key="1">
    <citation type="submission" date="2018-05" db="EMBL/GenBank/DDBJ databases">
        <title>Acuticoccus sediminis sp. nov., isolated from deep-sea sediment of Indian Ocean.</title>
        <authorList>
            <person name="Liu X."/>
            <person name="Lai Q."/>
            <person name="Du Y."/>
            <person name="Sun F."/>
            <person name="Zhang X."/>
            <person name="Wang S."/>
            <person name="Shao Z."/>
        </authorList>
    </citation>
    <scope>NUCLEOTIDE SEQUENCE [LARGE SCALE GENOMIC DNA]</scope>
    <source>
        <strain evidence="5 6">PTG4-2</strain>
    </source>
</reference>
<dbReference type="InterPro" id="IPR016169">
    <property type="entry name" value="FAD-bd_PCMH_sub2"/>
</dbReference>
<evidence type="ECO:0000259" key="4">
    <source>
        <dbReference type="PROSITE" id="PS51387"/>
    </source>
</evidence>
<protein>
    <submittedName>
        <fullName evidence="5">Carbon monoxide dehydrogenase</fullName>
    </submittedName>
</protein>
<keyword evidence="1" id="KW-0285">Flavoprotein</keyword>
<sequence>MKAAAYDLATPADLAGALAALGGEARPVTGAQSLGPMLNLRLARPAALVDLARVPELRTADDAGDHVRYGAAVTHAEIEDGEVPDATPGWMARIARGIAYRAVRNRGTVGGSLAHADPAADWLVTLTALGGSVVLSGAGGERTVPLDGFATAPFTTVLEPGEIISAVIVPKPRPGARWGYFKAQRKAGDFAKASAALLVDGEAGVTRLVVGAIERPPLVVPDPASLLEGRVTPADALAALLPDREPLSLRLHAAAIARAIAAATHTAASAEPSPAR</sequence>
<dbReference type="AlphaFoldDB" id="A0A8B2NXW7"/>
<dbReference type="PANTHER" id="PTHR42659">
    <property type="entry name" value="XANTHINE DEHYDROGENASE SUBUNIT C-RELATED"/>
    <property type="match status" value="1"/>
</dbReference>
<dbReference type="Proteomes" id="UP000249590">
    <property type="component" value="Unassembled WGS sequence"/>
</dbReference>
<keyword evidence="3" id="KW-0560">Oxidoreductase</keyword>
<evidence type="ECO:0000313" key="5">
    <source>
        <dbReference type="EMBL" id="RAI03540.1"/>
    </source>
</evidence>
<dbReference type="PROSITE" id="PS51387">
    <property type="entry name" value="FAD_PCMH"/>
    <property type="match status" value="1"/>
</dbReference>
<dbReference type="Gene3D" id="3.30.465.10">
    <property type="match status" value="1"/>
</dbReference>
<dbReference type="InterPro" id="IPR036318">
    <property type="entry name" value="FAD-bd_PCMH-like_sf"/>
</dbReference>
<dbReference type="Pfam" id="PF00941">
    <property type="entry name" value="FAD_binding_5"/>
    <property type="match status" value="1"/>
</dbReference>
<dbReference type="OrthoDB" id="9793944at2"/>
<dbReference type="InterPro" id="IPR016166">
    <property type="entry name" value="FAD-bd_PCMH"/>
</dbReference>
<accession>A0A8B2NXW7</accession>
<dbReference type="InterPro" id="IPR002346">
    <property type="entry name" value="Mopterin_DH_FAD-bd"/>
</dbReference>
<gene>
    <name evidence="5" type="ORF">DLJ53_03340</name>
</gene>
<dbReference type="GO" id="GO:0071949">
    <property type="term" value="F:FAD binding"/>
    <property type="evidence" value="ECO:0007669"/>
    <property type="project" value="InterPro"/>
</dbReference>
<dbReference type="InterPro" id="IPR016167">
    <property type="entry name" value="FAD-bd_PCMH_sub1"/>
</dbReference>
<dbReference type="InterPro" id="IPR036683">
    <property type="entry name" value="CO_DH_flav_C_dom_sf"/>
</dbReference>
<proteinExistence type="predicted"/>
<keyword evidence="2" id="KW-0274">FAD</keyword>
<dbReference type="PANTHER" id="PTHR42659:SF2">
    <property type="entry name" value="XANTHINE DEHYDROGENASE SUBUNIT C-RELATED"/>
    <property type="match status" value="1"/>
</dbReference>
<dbReference type="SUPFAM" id="SSF55447">
    <property type="entry name" value="CO dehydrogenase flavoprotein C-terminal domain-like"/>
    <property type="match status" value="1"/>
</dbReference>
<evidence type="ECO:0000256" key="2">
    <source>
        <dbReference type="ARBA" id="ARBA00022827"/>
    </source>
</evidence>